<sequence>SRDQAARLAEALLRDCHITALLKPRGERDGEGVPAYEGVLTELLAVFLRSAVSPEEQEDGKEEREQREDRVVFASPDGVVYDTHSKVVMSQGGTFEKMKEKITAVRAVVPNKSNNEIALVLQHFENSVDCAVQAFVEGTKRVPRSQRKMCLAEENTTSKQTKTDHG</sequence>
<gene>
    <name evidence="1" type="ORF">DNTS_004406</name>
</gene>
<accession>A0A553NH91</accession>
<evidence type="ECO:0000313" key="2">
    <source>
        <dbReference type="Proteomes" id="UP000316079"/>
    </source>
</evidence>
<dbReference type="PANTHER" id="PTHR15623">
    <property type="entry name" value="SPERMATOGENESIS-ASSOCIATED SERINE-RICH PROTEIN 2-RELATED"/>
    <property type="match status" value="1"/>
</dbReference>
<dbReference type="PANTHER" id="PTHR15623:SF11">
    <property type="entry name" value="SPERMATOGENESIS-ASSOCIATED SERINE-RICH PROTEIN 2"/>
    <property type="match status" value="1"/>
</dbReference>
<dbReference type="InterPro" id="IPR009816">
    <property type="entry name" value="SPATS2-like"/>
</dbReference>
<proteinExistence type="predicted"/>
<keyword evidence="2" id="KW-1185">Reference proteome</keyword>
<reference evidence="1 2" key="1">
    <citation type="journal article" date="2019" name="Sci. Data">
        <title>Hybrid genome assembly and annotation of Danionella translucida.</title>
        <authorList>
            <person name="Kadobianskyi M."/>
            <person name="Schulze L."/>
            <person name="Schuelke M."/>
            <person name="Judkewitz B."/>
        </authorList>
    </citation>
    <scope>NUCLEOTIDE SEQUENCE [LARGE SCALE GENOMIC DNA]</scope>
    <source>
        <strain evidence="1 2">Bolton</strain>
    </source>
</reference>
<dbReference type="Proteomes" id="UP000316079">
    <property type="component" value="Unassembled WGS sequence"/>
</dbReference>
<evidence type="ECO:0000313" key="1">
    <source>
        <dbReference type="EMBL" id="TRY64801.1"/>
    </source>
</evidence>
<organism evidence="1 2">
    <name type="scientific">Danionella cerebrum</name>
    <dbReference type="NCBI Taxonomy" id="2873325"/>
    <lineage>
        <taxon>Eukaryota</taxon>
        <taxon>Metazoa</taxon>
        <taxon>Chordata</taxon>
        <taxon>Craniata</taxon>
        <taxon>Vertebrata</taxon>
        <taxon>Euteleostomi</taxon>
        <taxon>Actinopterygii</taxon>
        <taxon>Neopterygii</taxon>
        <taxon>Teleostei</taxon>
        <taxon>Ostariophysi</taxon>
        <taxon>Cypriniformes</taxon>
        <taxon>Danionidae</taxon>
        <taxon>Danioninae</taxon>
        <taxon>Danionella</taxon>
    </lineage>
</organism>
<dbReference type="AlphaFoldDB" id="A0A553NH91"/>
<protein>
    <submittedName>
        <fullName evidence="1">Uncharacterized protein</fullName>
    </submittedName>
</protein>
<dbReference type="EMBL" id="SRMA01026967">
    <property type="protein sequence ID" value="TRY64801.1"/>
    <property type="molecule type" value="Genomic_DNA"/>
</dbReference>
<feature type="non-terminal residue" evidence="1">
    <location>
        <position position="1"/>
    </location>
</feature>
<name>A0A553NH91_9TELE</name>
<dbReference type="OrthoDB" id="6136201at2759"/>
<dbReference type="EMBL" id="SRMA01026967">
    <property type="protein sequence ID" value="TRY64802.1"/>
    <property type="molecule type" value="Genomic_DNA"/>
</dbReference>
<reference evidence="1" key="2">
    <citation type="submission" date="2019-04" db="EMBL/GenBank/DDBJ databases">
        <authorList>
            <person name="Kadobianskyi M."/>
            <person name="Schulze L."/>
            <person name="Schuelke M."/>
            <person name="Judkewitz B."/>
        </authorList>
    </citation>
    <scope>NUCLEOTIDE SEQUENCE</scope>
    <source>
        <strain evidence="1">Bolton</strain>
        <tissue evidence="1">Whole-body</tissue>
    </source>
</reference>
<dbReference type="GO" id="GO:0005737">
    <property type="term" value="C:cytoplasm"/>
    <property type="evidence" value="ECO:0007669"/>
    <property type="project" value="TreeGrafter"/>
</dbReference>
<comment type="caution">
    <text evidence="1">The sequence shown here is derived from an EMBL/GenBank/DDBJ whole genome shotgun (WGS) entry which is preliminary data.</text>
</comment>